<feature type="signal peptide" evidence="6">
    <location>
        <begin position="1"/>
        <end position="20"/>
    </location>
</feature>
<evidence type="ECO:0000256" key="6">
    <source>
        <dbReference type="SAM" id="SignalP"/>
    </source>
</evidence>
<comment type="subcellular location">
    <subcellularLocation>
        <location evidence="2">Bacterial flagellum basal body</location>
    </subcellularLocation>
</comment>
<evidence type="ECO:0000256" key="1">
    <source>
        <dbReference type="ARBA" id="ARBA00002591"/>
    </source>
</evidence>
<dbReference type="EMBL" id="WTPX01000115">
    <property type="protein sequence ID" value="NNJ27033.1"/>
    <property type="molecule type" value="Genomic_DNA"/>
</dbReference>
<keyword evidence="3 6" id="KW-0732">Signal</keyword>
<keyword evidence="4" id="KW-0975">Bacterial flagellum</keyword>
<dbReference type="InterPro" id="IPR001782">
    <property type="entry name" value="Flag_FlgI"/>
</dbReference>
<protein>
    <submittedName>
        <fullName evidence="7">Flagellar P-ring protein</fullName>
    </submittedName>
</protein>
<keyword evidence="7" id="KW-0969">Cilium</keyword>
<evidence type="ECO:0000313" key="7">
    <source>
        <dbReference type="EMBL" id="NNJ27033.1"/>
    </source>
</evidence>
<dbReference type="Pfam" id="PF02119">
    <property type="entry name" value="FlgI"/>
    <property type="match status" value="1"/>
</dbReference>
<evidence type="ECO:0000256" key="5">
    <source>
        <dbReference type="SAM" id="MobiDB-lite"/>
    </source>
</evidence>
<gene>
    <name evidence="7" type="primary">flgI_2</name>
    <name evidence="7" type="ORF">LzC2_31300</name>
</gene>
<keyword evidence="7" id="KW-0282">Flagellum</keyword>
<dbReference type="PRINTS" id="PR01010">
    <property type="entry name" value="FLGPRINGFLGI"/>
</dbReference>
<keyword evidence="8" id="KW-1185">Reference proteome</keyword>
<dbReference type="Proteomes" id="UP000609651">
    <property type="component" value="Unassembled WGS sequence"/>
</dbReference>
<organism evidence="7 8">
    <name type="scientific">Alienimonas chondri</name>
    <dbReference type="NCBI Taxonomy" id="2681879"/>
    <lineage>
        <taxon>Bacteria</taxon>
        <taxon>Pseudomonadati</taxon>
        <taxon>Planctomycetota</taxon>
        <taxon>Planctomycetia</taxon>
        <taxon>Planctomycetales</taxon>
        <taxon>Planctomycetaceae</taxon>
        <taxon>Alienimonas</taxon>
    </lineage>
</organism>
<feature type="region of interest" description="Disordered" evidence="5">
    <location>
        <begin position="293"/>
        <end position="316"/>
    </location>
</feature>
<feature type="compositionally biased region" description="Low complexity" evidence="5">
    <location>
        <begin position="293"/>
        <end position="302"/>
    </location>
</feature>
<evidence type="ECO:0000313" key="8">
    <source>
        <dbReference type="Proteomes" id="UP000609651"/>
    </source>
</evidence>
<proteinExistence type="predicted"/>
<feature type="chain" id="PRO_5047268975" evidence="6">
    <location>
        <begin position="21"/>
        <end position="357"/>
    </location>
</feature>
<accession>A0ABX1VGR3</accession>
<dbReference type="RefSeq" id="WP_171188650.1">
    <property type="nucleotide sequence ID" value="NZ_WTPX01000115.1"/>
</dbReference>
<reference evidence="7 8" key="1">
    <citation type="journal article" date="2020" name="Syst. Appl. Microbiol.">
        <title>Alienimonas chondri sp. nov., a novel planctomycete isolated from the biofilm of the red alga Chondrus crispus.</title>
        <authorList>
            <person name="Vitorino I."/>
            <person name="Albuquerque L."/>
            <person name="Wiegand S."/>
            <person name="Kallscheuer N."/>
            <person name="da Costa M.S."/>
            <person name="Lobo-da-Cunha A."/>
            <person name="Jogler C."/>
            <person name="Lage O.M."/>
        </authorList>
    </citation>
    <scope>NUCLEOTIDE SEQUENCE [LARGE SCALE GENOMIC DNA]</scope>
    <source>
        <strain evidence="7 8">LzC2</strain>
    </source>
</reference>
<keyword evidence="7" id="KW-0966">Cell projection</keyword>
<sequence length="357" mass="36668">MLAHRAGILLLLLLAAPAGAGVRLEHVCTLEGQKEIRLTGLGLVVGLDGTGDGGKNLPAMRALSAALRLHDAPVLDPIELKDASNVAVVLIEATVPATGARRGQRLNCFVSSPMGASSLAGGRLLAAPLRLAEAGAEIAVGVAAGPIVIQDPLAPVAGALPNGLILEEDFNVSFVGRDSGGPFVTLQLDASHAGFGAATEVAQAVNREFDFGAGFHVAKAAGPSAIQVRIPPAYHLDPVRFAALLLAVPLDRPESRPRVVVNARTGTIVVTGEVELSPVAISHKTLTVDVGAPPAAAGGRPANGFSPLGEPEPTPRPQLESLLKALNQLRVPTSDVIHILRELHASGKLHAEFVENG</sequence>
<comment type="function">
    <text evidence="1">Assembles around the rod to form the L-ring and probably protects the motor/basal body from shearing forces during rotation.</text>
</comment>
<evidence type="ECO:0000256" key="4">
    <source>
        <dbReference type="ARBA" id="ARBA00023143"/>
    </source>
</evidence>
<name>A0ABX1VGR3_9PLAN</name>
<dbReference type="PANTHER" id="PTHR30381">
    <property type="entry name" value="FLAGELLAR P-RING PERIPLASMIC PROTEIN FLGI"/>
    <property type="match status" value="1"/>
</dbReference>
<comment type="caution">
    <text evidence="7">The sequence shown here is derived from an EMBL/GenBank/DDBJ whole genome shotgun (WGS) entry which is preliminary data.</text>
</comment>
<evidence type="ECO:0000256" key="3">
    <source>
        <dbReference type="ARBA" id="ARBA00022729"/>
    </source>
</evidence>
<dbReference type="PANTHER" id="PTHR30381:SF0">
    <property type="entry name" value="FLAGELLAR P-RING PROTEIN"/>
    <property type="match status" value="1"/>
</dbReference>
<evidence type="ECO:0000256" key="2">
    <source>
        <dbReference type="ARBA" id="ARBA00004117"/>
    </source>
</evidence>